<comment type="caution">
    <text evidence="1">The sequence shown here is derived from an EMBL/GenBank/DDBJ whole genome shotgun (WGS) entry which is preliminary data.</text>
</comment>
<name>A0AAV2APV6_9ARAC</name>
<organism evidence="1 2">
    <name type="scientific">Larinioides sclopetarius</name>
    <dbReference type="NCBI Taxonomy" id="280406"/>
    <lineage>
        <taxon>Eukaryota</taxon>
        <taxon>Metazoa</taxon>
        <taxon>Ecdysozoa</taxon>
        <taxon>Arthropoda</taxon>
        <taxon>Chelicerata</taxon>
        <taxon>Arachnida</taxon>
        <taxon>Araneae</taxon>
        <taxon>Araneomorphae</taxon>
        <taxon>Entelegynae</taxon>
        <taxon>Araneoidea</taxon>
        <taxon>Araneidae</taxon>
        <taxon>Larinioides</taxon>
    </lineage>
</organism>
<evidence type="ECO:0000313" key="1">
    <source>
        <dbReference type="EMBL" id="CAL1285109.1"/>
    </source>
</evidence>
<evidence type="ECO:0000313" key="2">
    <source>
        <dbReference type="Proteomes" id="UP001497382"/>
    </source>
</evidence>
<dbReference type="EMBL" id="CAXIEN010000187">
    <property type="protein sequence ID" value="CAL1285109.1"/>
    <property type="molecule type" value="Genomic_DNA"/>
</dbReference>
<keyword evidence="2" id="KW-1185">Reference proteome</keyword>
<feature type="non-terminal residue" evidence="1">
    <location>
        <position position="72"/>
    </location>
</feature>
<proteinExistence type="predicted"/>
<reference evidence="1 2" key="1">
    <citation type="submission" date="2024-04" db="EMBL/GenBank/DDBJ databases">
        <authorList>
            <person name="Rising A."/>
            <person name="Reimegard J."/>
            <person name="Sonavane S."/>
            <person name="Akerstrom W."/>
            <person name="Nylinder S."/>
            <person name="Hedman E."/>
            <person name="Kallberg Y."/>
        </authorList>
    </citation>
    <scope>NUCLEOTIDE SEQUENCE [LARGE SCALE GENOMIC DNA]</scope>
</reference>
<dbReference type="AlphaFoldDB" id="A0AAV2APV6"/>
<dbReference type="Proteomes" id="UP001497382">
    <property type="component" value="Unassembled WGS sequence"/>
</dbReference>
<gene>
    <name evidence="1" type="ORF">LARSCL_LOCUS13526</name>
</gene>
<protein>
    <submittedName>
        <fullName evidence="1">Uncharacterized protein</fullName>
    </submittedName>
</protein>
<accession>A0AAV2APV6</accession>
<sequence>MRPLRRFDHRFHLEKQKFFTKKDGGILYSEHTGTFFVALSEKESVSTHLFPSTRNGEHTIEFFISEKRRTKR</sequence>